<accession>A0AAD3P7L8</accession>
<comment type="caution">
    <text evidence="1">The sequence shown here is derived from an EMBL/GenBank/DDBJ whole genome shotgun (WGS) entry which is preliminary data.</text>
</comment>
<dbReference type="EMBL" id="BSYO01000001">
    <property type="protein sequence ID" value="GMG99243.1"/>
    <property type="molecule type" value="Genomic_DNA"/>
</dbReference>
<protein>
    <submittedName>
        <fullName evidence="1">Uncharacterized protein</fullName>
    </submittedName>
</protein>
<gene>
    <name evidence="1" type="ORF">Nepgr_001083</name>
</gene>
<keyword evidence="2" id="KW-1185">Reference proteome</keyword>
<dbReference type="Proteomes" id="UP001279734">
    <property type="component" value="Unassembled WGS sequence"/>
</dbReference>
<sequence length="67" mass="7911">MNASSVCFPRCKRMFNDEHVQWKPQVDLNRLVRLLKREANSWRRRAVALVRLQGFSTARIQLMPIDG</sequence>
<name>A0AAD3P7L8_NEPGR</name>
<dbReference type="AlphaFoldDB" id="A0AAD3P7L8"/>
<organism evidence="1 2">
    <name type="scientific">Nepenthes gracilis</name>
    <name type="common">Slender pitcher plant</name>
    <dbReference type="NCBI Taxonomy" id="150966"/>
    <lineage>
        <taxon>Eukaryota</taxon>
        <taxon>Viridiplantae</taxon>
        <taxon>Streptophyta</taxon>
        <taxon>Embryophyta</taxon>
        <taxon>Tracheophyta</taxon>
        <taxon>Spermatophyta</taxon>
        <taxon>Magnoliopsida</taxon>
        <taxon>eudicotyledons</taxon>
        <taxon>Gunneridae</taxon>
        <taxon>Pentapetalae</taxon>
        <taxon>Caryophyllales</taxon>
        <taxon>Nepenthaceae</taxon>
        <taxon>Nepenthes</taxon>
    </lineage>
</organism>
<proteinExistence type="predicted"/>
<reference evidence="1" key="1">
    <citation type="submission" date="2023-05" db="EMBL/GenBank/DDBJ databases">
        <title>Nepenthes gracilis genome sequencing.</title>
        <authorList>
            <person name="Fukushima K."/>
        </authorList>
    </citation>
    <scope>NUCLEOTIDE SEQUENCE</scope>
    <source>
        <strain evidence="1">SING2019-196</strain>
    </source>
</reference>
<evidence type="ECO:0000313" key="1">
    <source>
        <dbReference type="EMBL" id="GMG99243.1"/>
    </source>
</evidence>
<evidence type="ECO:0000313" key="2">
    <source>
        <dbReference type="Proteomes" id="UP001279734"/>
    </source>
</evidence>